<feature type="domain" description="Glycosyltransferase RgtA/B/C/D-like" evidence="9">
    <location>
        <begin position="51"/>
        <end position="212"/>
    </location>
</feature>
<evidence type="ECO:0000256" key="7">
    <source>
        <dbReference type="ARBA" id="ARBA00023136"/>
    </source>
</evidence>
<keyword evidence="3" id="KW-0328">Glycosyltransferase</keyword>
<dbReference type="Proteomes" id="UP000243002">
    <property type="component" value="Unassembled WGS sequence"/>
</dbReference>
<keyword evidence="11" id="KW-1185">Reference proteome</keyword>
<keyword evidence="4" id="KW-0808">Transferase</keyword>
<name>A0A2P7MX40_9CYAN</name>
<feature type="transmembrane region" description="Helical" evidence="8">
    <location>
        <begin position="153"/>
        <end position="183"/>
    </location>
</feature>
<evidence type="ECO:0000256" key="2">
    <source>
        <dbReference type="ARBA" id="ARBA00022475"/>
    </source>
</evidence>
<proteinExistence type="predicted"/>
<dbReference type="InterPro" id="IPR050297">
    <property type="entry name" value="LipidA_mod_glycosyltrf_83"/>
</dbReference>
<evidence type="ECO:0000313" key="10">
    <source>
        <dbReference type="EMBL" id="PSJ05755.1"/>
    </source>
</evidence>
<organism evidence="10 11">
    <name type="scientific">Cyanobium usitatum str. Tous</name>
    <dbReference type="NCBI Taxonomy" id="2116684"/>
    <lineage>
        <taxon>Bacteria</taxon>
        <taxon>Bacillati</taxon>
        <taxon>Cyanobacteriota</taxon>
        <taxon>Cyanophyceae</taxon>
        <taxon>Synechococcales</taxon>
        <taxon>Prochlorococcaceae</taxon>
        <taxon>Cyanobium</taxon>
    </lineage>
</organism>
<dbReference type="GO" id="GO:0005886">
    <property type="term" value="C:plasma membrane"/>
    <property type="evidence" value="ECO:0007669"/>
    <property type="project" value="UniProtKB-SubCell"/>
</dbReference>
<keyword evidence="6 8" id="KW-1133">Transmembrane helix</keyword>
<evidence type="ECO:0000256" key="5">
    <source>
        <dbReference type="ARBA" id="ARBA00022692"/>
    </source>
</evidence>
<evidence type="ECO:0000259" key="9">
    <source>
        <dbReference type="Pfam" id="PF13231"/>
    </source>
</evidence>
<dbReference type="GO" id="GO:0016763">
    <property type="term" value="F:pentosyltransferase activity"/>
    <property type="evidence" value="ECO:0007669"/>
    <property type="project" value="TreeGrafter"/>
</dbReference>
<dbReference type="PANTHER" id="PTHR33908:SF11">
    <property type="entry name" value="MEMBRANE PROTEIN"/>
    <property type="match status" value="1"/>
</dbReference>
<evidence type="ECO:0000313" key="11">
    <source>
        <dbReference type="Proteomes" id="UP000243002"/>
    </source>
</evidence>
<accession>A0A2P7MX40</accession>
<dbReference type="PANTHER" id="PTHR33908">
    <property type="entry name" value="MANNOSYLTRANSFERASE YKCB-RELATED"/>
    <property type="match status" value="1"/>
</dbReference>
<protein>
    <recommendedName>
        <fullName evidence="9">Glycosyltransferase RgtA/B/C/D-like domain-containing protein</fullName>
    </recommendedName>
</protein>
<feature type="transmembrane region" description="Helical" evidence="8">
    <location>
        <begin position="238"/>
        <end position="260"/>
    </location>
</feature>
<feature type="transmembrane region" description="Helical" evidence="8">
    <location>
        <begin position="280"/>
        <end position="302"/>
    </location>
</feature>
<dbReference type="AlphaFoldDB" id="A0A2P7MX40"/>
<evidence type="ECO:0000256" key="4">
    <source>
        <dbReference type="ARBA" id="ARBA00022679"/>
    </source>
</evidence>
<evidence type="ECO:0000256" key="6">
    <source>
        <dbReference type="ARBA" id="ARBA00022989"/>
    </source>
</evidence>
<evidence type="ECO:0000256" key="3">
    <source>
        <dbReference type="ARBA" id="ARBA00022676"/>
    </source>
</evidence>
<dbReference type="GO" id="GO:0009103">
    <property type="term" value="P:lipopolysaccharide biosynthetic process"/>
    <property type="evidence" value="ECO:0007669"/>
    <property type="project" value="UniProtKB-ARBA"/>
</dbReference>
<reference evidence="10 11" key="1">
    <citation type="journal article" date="2018" name="Environ. Microbiol.">
        <title>Ecological and genomic features of two widespread freshwater picocyanobacteria.</title>
        <authorList>
            <person name="Cabello-Yeves P.J."/>
            <person name="Picazo A."/>
            <person name="Camacho A."/>
            <person name="Callieri C."/>
            <person name="Rosselli R."/>
            <person name="Roda-Garcia J.J."/>
            <person name="Coutinho F.H."/>
            <person name="Rodriguez-Valera F."/>
        </authorList>
    </citation>
    <scope>NUCLEOTIDE SEQUENCE [LARGE SCALE GENOMIC DNA]</scope>
    <source>
        <strain evidence="10 11">Tous</strain>
    </source>
</reference>
<feature type="transmembrane region" description="Helical" evidence="8">
    <location>
        <begin position="195"/>
        <end position="214"/>
    </location>
</feature>
<gene>
    <name evidence="10" type="ORF">C7K55_06900</name>
</gene>
<dbReference type="InterPro" id="IPR038731">
    <property type="entry name" value="RgtA/B/C-like"/>
</dbReference>
<keyword evidence="5 8" id="KW-0812">Transmembrane</keyword>
<evidence type="ECO:0000256" key="1">
    <source>
        <dbReference type="ARBA" id="ARBA00004651"/>
    </source>
</evidence>
<keyword evidence="2" id="KW-1003">Cell membrane</keyword>
<evidence type="ECO:0000256" key="8">
    <source>
        <dbReference type="SAM" id="Phobius"/>
    </source>
</evidence>
<comment type="subcellular location">
    <subcellularLocation>
        <location evidence="1">Cell membrane</location>
        <topology evidence="1">Multi-pass membrane protein</topology>
    </subcellularLocation>
</comment>
<sequence>MGSFTLRLWLGISLYLLFNAISQGLVSATADLDQAEQLLLSQSWSLGYGPQPPLYTYLVRLVFLITGPALWPLRGLKVMLLSLLVAAVLRIGQQLNFRRDQQLLVVCGLALIPQLIWEAQRDLTHSVLATTMAACTLLQLLRVTQRPNWGNHALLGLAVAAGLLSKYNVAIFDAGLLLTALTIPRCRQALARPQLLLAILTAGLLLAPHLNWVLSHSDLALSSMAKTRPRDALPGSGLFSALAAGIAFLTPFWIATLALLWPDRANLHLAPAARAPEQALLQRLPLVVVAVLLVVVLASGATRIKDRWYQTLLFAVPVSAASLVSPLPANRLRWAIRVGVTAAGSAALLLPGRTALAALTGKTSRPNYPIPQLLTEIQQRHGVPDLVLASNGLIGGNARKTLPEIPVLTPLALKPGAPLRIQAPTPGSRLLVLIDRRDKTESIAPLLARVLDPTPPGSPNLQKPRVNWQRLTLPSHWHPDEPYAIQYAWIELPDRQHHKPSGTDS</sequence>
<keyword evidence="7 8" id="KW-0472">Membrane</keyword>
<comment type="caution">
    <text evidence="10">The sequence shown here is derived from an EMBL/GenBank/DDBJ whole genome shotgun (WGS) entry which is preliminary data.</text>
</comment>
<dbReference type="EMBL" id="PXXO01000006">
    <property type="protein sequence ID" value="PSJ05755.1"/>
    <property type="molecule type" value="Genomic_DNA"/>
</dbReference>
<dbReference type="Pfam" id="PF13231">
    <property type="entry name" value="PMT_2"/>
    <property type="match status" value="1"/>
</dbReference>
<feature type="transmembrane region" description="Helical" evidence="8">
    <location>
        <begin position="78"/>
        <end position="95"/>
    </location>
</feature>